<evidence type="ECO:0000256" key="1">
    <source>
        <dbReference type="ARBA" id="ARBA00004141"/>
    </source>
</evidence>
<evidence type="ECO:0000256" key="4">
    <source>
        <dbReference type="ARBA" id="ARBA00022989"/>
    </source>
</evidence>
<name>A0A7S4DJ78_HETAK</name>
<dbReference type="GO" id="GO:0008195">
    <property type="term" value="F:phosphatidate phosphatase activity"/>
    <property type="evidence" value="ECO:0007669"/>
    <property type="project" value="TreeGrafter"/>
</dbReference>
<feature type="domain" description="Phosphatidic acid phosphatase type 2/haloperoxidase" evidence="7">
    <location>
        <begin position="124"/>
        <end position="261"/>
    </location>
</feature>
<comment type="similarity">
    <text evidence="2">Belongs to the PA-phosphatase related phosphoesterase family.</text>
</comment>
<dbReference type="Gene3D" id="1.20.144.10">
    <property type="entry name" value="Phosphatidic acid phosphatase type 2/haloperoxidase"/>
    <property type="match status" value="1"/>
</dbReference>
<evidence type="ECO:0000259" key="7">
    <source>
        <dbReference type="SMART" id="SM00014"/>
    </source>
</evidence>
<dbReference type="SUPFAM" id="SSF48317">
    <property type="entry name" value="Acid phosphatase/Vanadium-dependent haloperoxidase"/>
    <property type="match status" value="1"/>
</dbReference>
<evidence type="ECO:0000313" key="8">
    <source>
        <dbReference type="EMBL" id="CAE0652693.1"/>
    </source>
</evidence>
<feature type="transmembrane region" description="Helical" evidence="6">
    <location>
        <begin position="117"/>
        <end position="139"/>
    </location>
</feature>
<evidence type="ECO:0000256" key="3">
    <source>
        <dbReference type="ARBA" id="ARBA00022692"/>
    </source>
</evidence>
<dbReference type="PANTHER" id="PTHR10165">
    <property type="entry name" value="LIPID PHOSPHATE PHOSPHATASE"/>
    <property type="match status" value="1"/>
</dbReference>
<dbReference type="InterPro" id="IPR000326">
    <property type="entry name" value="PAP2/HPO"/>
</dbReference>
<dbReference type="Pfam" id="PF01569">
    <property type="entry name" value="PAP2"/>
    <property type="match status" value="1"/>
</dbReference>
<dbReference type="GO" id="GO:0046839">
    <property type="term" value="P:phospholipid dephosphorylation"/>
    <property type="evidence" value="ECO:0007669"/>
    <property type="project" value="TreeGrafter"/>
</dbReference>
<evidence type="ECO:0000256" key="2">
    <source>
        <dbReference type="ARBA" id="ARBA00008816"/>
    </source>
</evidence>
<dbReference type="InterPro" id="IPR036938">
    <property type="entry name" value="PAP2/HPO_sf"/>
</dbReference>
<organism evidence="8">
    <name type="scientific">Heterosigma akashiwo</name>
    <name type="common">Chromophytic alga</name>
    <name type="synonym">Heterosigma carterae</name>
    <dbReference type="NCBI Taxonomy" id="2829"/>
    <lineage>
        <taxon>Eukaryota</taxon>
        <taxon>Sar</taxon>
        <taxon>Stramenopiles</taxon>
        <taxon>Ochrophyta</taxon>
        <taxon>Raphidophyceae</taxon>
        <taxon>Chattonellales</taxon>
        <taxon>Chattonellaceae</taxon>
        <taxon>Heterosigma</taxon>
    </lineage>
</organism>
<dbReference type="AlphaFoldDB" id="A0A7S4DJ78"/>
<reference evidence="8" key="1">
    <citation type="submission" date="2021-01" db="EMBL/GenBank/DDBJ databases">
        <authorList>
            <person name="Corre E."/>
            <person name="Pelletier E."/>
            <person name="Niang G."/>
            <person name="Scheremetjew M."/>
            <person name="Finn R."/>
            <person name="Kale V."/>
            <person name="Holt S."/>
            <person name="Cochrane G."/>
            <person name="Meng A."/>
            <person name="Brown T."/>
            <person name="Cohen L."/>
        </authorList>
    </citation>
    <scope>NUCLEOTIDE SEQUENCE</scope>
    <source>
        <strain evidence="8">CCMP3107</strain>
    </source>
</reference>
<dbReference type="SMART" id="SM00014">
    <property type="entry name" value="acidPPc"/>
    <property type="match status" value="1"/>
</dbReference>
<dbReference type="GO" id="GO:0016020">
    <property type="term" value="C:membrane"/>
    <property type="evidence" value="ECO:0007669"/>
    <property type="project" value="UniProtKB-SubCell"/>
</dbReference>
<accession>A0A7S4DJ78</accession>
<feature type="transmembrane region" description="Helical" evidence="6">
    <location>
        <begin position="91"/>
        <end position="110"/>
    </location>
</feature>
<comment type="subcellular location">
    <subcellularLocation>
        <location evidence="1">Membrane</location>
        <topology evidence="1">Multi-pass membrane protein</topology>
    </subcellularLocation>
</comment>
<sequence length="384" mass="41639">MELLVLIFLLMNKDSFKPTEMNRISPPEIEVMIGEVPVSLTNSDHSFPLRVDGIWCTAADFEACEGILTSSGCCSAQHYEEIIPGTQLQWLLRYIPLIFILGRFFLLRLTKKMPVRIFFDSLVALFSTWLAVEITTGFLKNFVGYPRPNYYALRAYKRLNDGGSDGAANQSFPSSHASYSMGGMAFVALLLLQDWQHLRAPAQKGGPPRLPAGSLLPHLAASFPLAYAVFVAASRVRDHFHFPADVATGMALGLGAALFGLRCGGDSPPLLPCPCARRRCARVTHHGEACARTSDAAALLAISAAARPSWRRQRCAAAAQPLFVAAVPLLLLPSVGAGAVAAEEGAGGAQESVAFCWAEEKAGWQPLAAPNPLRLPPHHHYYCR</sequence>
<gene>
    <name evidence="8" type="ORF">HAKA00212_LOCUS25892</name>
</gene>
<keyword evidence="4 6" id="KW-1133">Transmembrane helix</keyword>
<keyword evidence="5 6" id="KW-0472">Membrane</keyword>
<keyword evidence="3 6" id="KW-0812">Transmembrane</keyword>
<dbReference type="EMBL" id="HBIU01059791">
    <property type="protein sequence ID" value="CAE0652693.1"/>
    <property type="molecule type" value="Transcribed_RNA"/>
</dbReference>
<evidence type="ECO:0000256" key="6">
    <source>
        <dbReference type="SAM" id="Phobius"/>
    </source>
</evidence>
<proteinExistence type="inferred from homology"/>
<dbReference type="InterPro" id="IPR043216">
    <property type="entry name" value="PAP-like"/>
</dbReference>
<protein>
    <recommendedName>
        <fullName evidence="7">Phosphatidic acid phosphatase type 2/haloperoxidase domain-containing protein</fullName>
    </recommendedName>
</protein>
<dbReference type="GO" id="GO:0006644">
    <property type="term" value="P:phospholipid metabolic process"/>
    <property type="evidence" value="ECO:0007669"/>
    <property type="project" value="InterPro"/>
</dbReference>
<dbReference type="PANTHER" id="PTHR10165:SF35">
    <property type="entry name" value="RE23632P"/>
    <property type="match status" value="1"/>
</dbReference>
<evidence type="ECO:0000256" key="5">
    <source>
        <dbReference type="ARBA" id="ARBA00023136"/>
    </source>
</evidence>